<dbReference type="SUPFAM" id="SSF48431">
    <property type="entry name" value="Lipovitellin-phosvitin complex, superhelical domain"/>
    <property type="match status" value="1"/>
</dbReference>
<dbReference type="InterPro" id="IPR001747">
    <property type="entry name" value="Vitellogenin_N"/>
</dbReference>
<feature type="domain" description="Vitellogenin" evidence="5">
    <location>
        <begin position="57"/>
        <end position="667"/>
    </location>
</feature>
<feature type="compositionally biased region" description="Basic and acidic residues" evidence="4">
    <location>
        <begin position="733"/>
        <end position="746"/>
    </location>
</feature>
<organism evidence="7 8">
    <name type="scientific">Nyctereutes procyonoides</name>
    <name type="common">Raccoon dog</name>
    <name type="synonym">Canis procyonoides</name>
    <dbReference type="NCBI Taxonomy" id="34880"/>
    <lineage>
        <taxon>Eukaryota</taxon>
        <taxon>Metazoa</taxon>
        <taxon>Chordata</taxon>
        <taxon>Craniata</taxon>
        <taxon>Vertebrata</taxon>
        <taxon>Euteleostomi</taxon>
        <taxon>Mammalia</taxon>
        <taxon>Eutheria</taxon>
        <taxon>Laurasiatheria</taxon>
        <taxon>Carnivora</taxon>
        <taxon>Caniformia</taxon>
        <taxon>Canidae</taxon>
        <taxon>Nyctereutes</taxon>
    </lineage>
</organism>
<dbReference type="InterPro" id="IPR015819">
    <property type="entry name" value="Lipid_transp_b-sht_shell"/>
</dbReference>
<dbReference type="Gene3D" id="1.25.10.20">
    <property type="entry name" value="Vitellinogen, superhelical"/>
    <property type="match status" value="1"/>
</dbReference>
<evidence type="ECO:0000313" key="8">
    <source>
        <dbReference type="Proteomes" id="UP000645828"/>
    </source>
</evidence>
<comment type="caution">
    <text evidence="3">Lacks conserved residue(s) required for the propagation of feature annotation.</text>
</comment>
<evidence type="ECO:0000256" key="2">
    <source>
        <dbReference type="ARBA" id="ARBA00023180"/>
    </source>
</evidence>
<keyword evidence="2" id="KW-0325">Glycoprotein</keyword>
<keyword evidence="8" id="KW-1185">Reference proteome</keyword>
<evidence type="ECO:0000256" key="3">
    <source>
        <dbReference type="PROSITE-ProRule" id="PRU00557"/>
    </source>
</evidence>
<dbReference type="InterPro" id="IPR011030">
    <property type="entry name" value="Lipovitellin_superhlx_dom"/>
</dbReference>
<dbReference type="SMART" id="SM00638">
    <property type="entry name" value="LPD_N"/>
    <property type="match status" value="1"/>
</dbReference>
<comment type="caution">
    <text evidence="7">The sequence shown here is derived from an EMBL/GenBank/DDBJ whole genome shotgun (WGS) entry which is preliminary data.</text>
</comment>
<gene>
    <name evidence="7" type="ORF">NYPRO_LOCUS16338</name>
</gene>
<dbReference type="InterPro" id="IPR048484">
    <property type="entry name" value="LOC400499-like"/>
</dbReference>
<dbReference type="SMART" id="SM01169">
    <property type="entry name" value="DUF1943"/>
    <property type="match status" value="1"/>
</dbReference>
<dbReference type="InterPro" id="IPR001846">
    <property type="entry name" value="VWF_type-D"/>
</dbReference>
<keyword evidence="1" id="KW-0732">Signal</keyword>
<accession>A0A811Z4A3</accession>
<sequence>MVWGSLGLVVVLVPMGLLGLLLPWALVAVTLGEIPDSLVRQAASCLTACTGSADPHLPVGTRYTYHFSTNTSTGLQGDPVERGGLGLQGFVMVDVLGPCQMALWLQDFQATSVLGPKVAALKASDNLSAILSQSPLPFVLRAGRVAHLCPRRTEPRWALNVKRGVLSLLQGLPGASDPQILEEVDVLGRCPTTYRPQGDQLRKTKDLARCSLRRVRSSLLAQALPGEEAGLASRLTCLQSFQAGVLREASCTELHTLGPLSEKASAVQMRTLSSLTLLREMSLDPAVTALPISDPVDGDVTPSSLLYEWEETQSQATVVTAATLVRKLCLAQTTSFEAAELFLTLVSELQGLSPDELLALWRQSSFKCRDNWQPLVDALPSCGTEPCVGLMKDLIVSGEVEVDQTEAWLWSLAFIPQPTDAMVHMLLPLLHTLGASPTAFLGISALVHNLCASLDGPCGQLPGVGSLVRTLGQALGANCTFQEPSDADQLRLVLKAIGNAGLAATALSPSLSTCASQRGCPPEVRLGAIQAFRRVPCSANRSVLSRLYQNPEEDAEIRINAYLALMRCPGEEVFAQVRRTQASEQSTQVGSFVWSHLMQLLETDDPLKRALQEALPEDILSQEFQPETWKHSSYSDVTFRSVSGSLGMNLERTLLFSPASFLPRFAMTNLTIHALGHGFNLLELGLRLENAEKIIHRLLGGKSFWGQEEEREGQPEKSSEPDPGPSAQAAKPDCPEERSRKMRDLQQKVARRRAERRALQCELSVKVFGHELSYVNCGVMMKRQSLHLAELAAKLLKGQEVQVNRRLNLAMQELTFPTMSGLPARLTLNASAAISVRVRGTADFQQHLDFSVNGYVKPSALLQISAQMGTVGALGQAGLRWVTSVRGTASLDGGIEARKGRDLHVHLNTPEEAVELLSFSSKLYLVTGDGVRSLSDVHSPSGAQSCTDKKASHTWGWQLCTEVTWLEAGQPYLLSGPVSAAVTLKKQDRGLQRYLLEAAYTFHPQKDSWLPLEASAHLFMGTPESDVPRDVGVDVSYSAPQGKFRLKLQHPRKKVQLDGKIETLQSTRVGHLELILDDRDVYYIKGRSDLWPAAGSEAQLFEAQLEVKLVTAGSPVVLTGNLSQQVGSKLAFSVSLSNLLSDQAHLSVLLERKVEYGLQVVALGGELSVPGSVGLHILGSLQRHSRLWTSSLRIKYGLLGQARQLAHECITSQKLRAHSGSEGAYELELDHELHCTQIPALSHKAQLRHQEGLGHLHSQLEVSYGEHWNESSNKRRFRVSQTFQNDSGPALSNYFTEFVLQVTERQVDYRLQMYHSSLRQPHMESSTHLKVQYNGRLPFVAGLRWKDTSRATLWKWEGALNLDSPWLMVSVAHRLYWPHRPTFQAVLEMTLGKAWTLKNLVMNVAFRGQGLDREGKIHIYTPATTYLRVSTVMALAQSLFRSRSEVESAWSATVQNEIHAENSQDLKIVHCWLKGPLREMNLTASYRHTEQVSHPSPSAWSLLQPQKTHVSLMALVTGTRGQPWGLELDGKLEEVTRDGRLYQKQGTFLLRHPLPLPIPQSLLLQETFTADGRHQRCSLETRLVLNGREETLQTVVLGYQAGHPYVCAGLTHPYKSEAIPGNVEGCAVAWSEHTAKNREVEATFKVNQNVVLHLKGLHHDRSQHGEIWHSLALDAAHSSQLRLPQALHLDGDVVFRRGPRGAFDCRVDTRAAINRNVTSQVSIQLNGSDSHLAFLFQLRHPHRPTFPPDFQVQVAARRYKDHTLSGSLSMHTSSQELLLLEADTSQDTQRRSRGWSMNVLLHQAVLSAPQAVQLQLSSKVAPARVWLFYKALVDQNTAQLLLKASAEQREHTVAGWTAVPHLLTLKGMLKQKKTLREGTIKVTADSAVLGFLLRDKHEKTGNSTSVHSVTCILTQNSSQALPRELWLRGQLQAQTGSLGGQARLQADAASLALGGICTWGSGHGQLSGHLSHNISTLGEAGLPSEAEMHLSHTHVASNLSASLALRSAWGQLDAALSLDRPAPGAPGGLLRARLAHKVPSLRHWGLPSSVDGRGHFQSAGHRVAAGLTASADGEQLHVALEARAQRGHHGLALRLQHGLSALLGTWPARLQVNCTGDTSPTQLSGLCWGDFARQPLEDLAVLSLNGSLLVHPCTASLEAQVSSGDTFARAHIHTACGHHHTHLDTSLQHAWPPLQALGVAPNNHIQVSVGGHKPPRARLAVALGQCTLTAHGDVITEANTTHANWTLSVVNRCPPLEATGLPQALRSEGNLSWSPCEVSLATGLRSDDGDAHLQLTRTCGPQTSVVGHLAHSLPLLGRLGLPPSGTISLAVQPRPAARRSLALQLGPCQLQGTLEQRTGNRSTWMLASEPGCPLLEGLGLPAGTQFSGCLQAAGGKAEVAGTLASASGTASLTLTAVVHQSEATLRVKLSHTLSALQAVPPEALLTVRLQWEARHRLGLELQVGACELQGSGELHLDHGLQWRVLAESSCEALQALGVPGRVSSSGDVVLSSVAVDAQVLVAVNNSTLRGVLILKTTESQRQVDVLLTHSLPRPGPLGLPARVLLELATESHGRSYRRTLRAGVDGRQVSEELTFTRQPEHMSLDYTLQHNIPTLRTLWVEDSLSLQASVGAPSSGSGLEHSARISVGPTSLNYSVSCCHRAGHLELSGWSSHNSVTLLQAGVPGQAGLSAKLQTHETQTQASVALHGGDGGVSVDVAALAAWPTNGTLELVVNASHTAPALQRLGLPFASQLVFQKLWAEGWVRSSLRLTCDSQASLVLDVHGQSRALSKELQLWGQHHLPGLLGRCPSRASAAAKLQYSEHEAQGTISLAVEEHRLHLGSRLATAKARVTSIIRLEQTFPQFGAFPGELVLQTSYERVHGAHALHQTVLWDNQEVVLNGGLSGPFPRLAGNLSLRGPALTCAPLCSHPAELAHPPWHSGLRLSCEHSRRRHRDDLVVRWDDKDQVVVSSSLLLGKGQLAARLALAQPFNLSWWRMEAGGLAERRGGKQSRQVQLAWDGGQPVTLHLTWTDRSSQRSSTWDGCLAASPGQLQETWGLSALKACGALTHTPAVFSEQLDLSWDRRRVRHNLTYERHWPSQPDRIHAEAVLEHIFTTSCTTHSFRGEVDTDYTHWLRHSLQLGLCDLPRALSVSGEHTLGHRGLLLHSYCQLGLAPDPDHGLQLSLTLRNHSKPRTPDFSGELEILSPKAQRLGLRGRVSTSASRFLAQLEGHVDDGNEKVRLSVSRAQGCLQASAGHEEGSREESVVLRACAHRRTAEAEALLQDGGRPGPSLGRLTLQAANQSLRLVAQGCQEPLLGHVESRITAIGAQVRAQLEKKVRGLDAYVERFRCLVRPAGTLDDVVVPVLQLSHAGLDAVLASGRAVALLWGQSQARRALTHHLPLYLERLQAGLEQLRNELERPLATLKDAYLEVTLRPLDELWQERAQEAMQLLRAVWPRPIGAALELAARQMLSWAEATLSQALRRLCKPLLALYSFSARNCSVTVTLPLLPAGDEPLAVARVTGHLVEEKLLRPFRELYGTRVLAEYYRLQRLLLESPHDYHAVVAGDRHVVTFDGQVWSLGGHCGSLLLAKDFAHNTFSLTLNRAPSGLTSLSVELNHTTLVLYPSLKTYKLYDSSLPTESCPHLDLPPAKTRGDIPRIELTSEDGISVTCDVQTGLCSLTLGLWLHGVSAGLLGTNDNEAANEWMLPDGKVAQSLEELTLAWQVGGDCRAMEKPQECPARSLTCWAFFQDPHSCLGNCFRVVDPTPFLGLCNQDTCGTQELHFACNLAATYIHLCARGFVPLDPPPQCGKLPQPAIQLTHAFPPKGKTSSFLLAHCRTMEYLSAWQELRVKTKLCAKEYLLREKEA</sequence>
<evidence type="ECO:0000256" key="4">
    <source>
        <dbReference type="SAM" id="MobiDB-lite"/>
    </source>
</evidence>
<dbReference type="Pfam" id="PF00094">
    <property type="entry name" value="VWD"/>
    <property type="match status" value="1"/>
</dbReference>
<feature type="domain" description="VWFD" evidence="6">
    <location>
        <begin position="3562"/>
        <end position="3732"/>
    </location>
</feature>
<dbReference type="PANTHER" id="PTHR37860">
    <property type="entry name" value="AGAP008810-PA"/>
    <property type="match status" value="1"/>
</dbReference>
<protein>
    <submittedName>
        <fullName evidence="7">(raccoon dog) hypothetical protein</fullName>
    </submittedName>
</protein>
<dbReference type="SMART" id="SM00216">
    <property type="entry name" value="VWD"/>
    <property type="match status" value="1"/>
</dbReference>
<dbReference type="Proteomes" id="UP000645828">
    <property type="component" value="Unassembled WGS sequence"/>
</dbReference>
<evidence type="ECO:0000313" key="7">
    <source>
        <dbReference type="EMBL" id="CAD7683546.1"/>
    </source>
</evidence>
<evidence type="ECO:0000259" key="6">
    <source>
        <dbReference type="PROSITE" id="PS51233"/>
    </source>
</evidence>
<dbReference type="InterPro" id="IPR015817">
    <property type="entry name" value="Vitellinogen_open_b-sht_sub1"/>
</dbReference>
<dbReference type="Gene3D" id="2.30.230.10">
    <property type="entry name" value="Lipovitellin, beta-sheet shell regions, chain A"/>
    <property type="match status" value="1"/>
</dbReference>
<reference evidence="7" key="1">
    <citation type="submission" date="2020-12" db="EMBL/GenBank/DDBJ databases">
        <authorList>
            <consortium name="Molecular Ecology Group"/>
        </authorList>
    </citation>
    <scope>NUCLEOTIDE SEQUENCE</scope>
    <source>
        <strain evidence="7">TBG_1078</strain>
    </source>
</reference>
<feature type="region of interest" description="Disordered" evidence="4">
    <location>
        <begin position="706"/>
        <end position="749"/>
    </location>
</feature>
<dbReference type="EMBL" id="CAJHUB010000755">
    <property type="protein sequence ID" value="CAD7683546.1"/>
    <property type="molecule type" value="Genomic_DNA"/>
</dbReference>
<evidence type="ECO:0000259" key="5">
    <source>
        <dbReference type="PROSITE" id="PS51211"/>
    </source>
</evidence>
<dbReference type="PANTHER" id="PTHR37860:SF2">
    <property type="entry name" value="VITELLOGENIN DOMAIN-CONTAINING PROTEIN"/>
    <property type="match status" value="1"/>
</dbReference>
<dbReference type="PROSITE" id="PS51211">
    <property type="entry name" value="VITELLOGENIN"/>
    <property type="match status" value="1"/>
</dbReference>
<dbReference type="GO" id="GO:0005319">
    <property type="term" value="F:lipid transporter activity"/>
    <property type="evidence" value="ECO:0007669"/>
    <property type="project" value="InterPro"/>
</dbReference>
<dbReference type="SUPFAM" id="SSF56968">
    <property type="entry name" value="Lipovitellin-phosvitin complex, beta-sheet shell regions"/>
    <property type="match status" value="2"/>
</dbReference>
<name>A0A811Z4A3_NYCPR</name>
<dbReference type="Pfam" id="PF21013">
    <property type="entry name" value="LOC400499"/>
    <property type="match status" value="1"/>
</dbReference>
<dbReference type="InterPro" id="IPR015255">
    <property type="entry name" value="Vitellinogen_open_b-sht"/>
</dbReference>
<dbReference type="PROSITE" id="PS51233">
    <property type="entry name" value="VWFD"/>
    <property type="match status" value="1"/>
</dbReference>
<proteinExistence type="predicted"/>
<dbReference type="Gene3D" id="2.20.80.10">
    <property type="entry name" value="Lipovitellin-phosvitin complex, chain A, domain 4"/>
    <property type="match status" value="1"/>
</dbReference>
<evidence type="ECO:0000256" key="1">
    <source>
        <dbReference type="ARBA" id="ARBA00022729"/>
    </source>
</evidence>
<dbReference type="FunFam" id="1.25.10.20:FF:000005">
    <property type="entry name" value="Apolipoprotein lipid transfer particle"/>
    <property type="match status" value="1"/>
</dbReference>
<dbReference type="Pfam" id="PF09172">
    <property type="entry name" value="Vit_open_b-sht"/>
    <property type="match status" value="1"/>
</dbReference>
<dbReference type="InterPro" id="IPR015816">
    <property type="entry name" value="Vitellinogen_b-sht_N"/>
</dbReference>
<dbReference type="Gene3D" id="2.20.50.20">
    <property type="entry name" value="Lipovitellin. Chain A, domain 3"/>
    <property type="match status" value="1"/>
</dbReference>
<dbReference type="Pfam" id="PF01347">
    <property type="entry name" value="Vitellogenin_N"/>
    <property type="match status" value="1"/>
</dbReference>